<keyword evidence="1" id="KW-0472">Membrane</keyword>
<keyword evidence="3" id="KW-1185">Reference proteome</keyword>
<reference evidence="2 3" key="1">
    <citation type="submission" date="2024-06" db="EMBL/GenBank/DDBJ databases">
        <authorList>
            <person name="Kraege A."/>
            <person name="Thomma B."/>
        </authorList>
    </citation>
    <scope>NUCLEOTIDE SEQUENCE [LARGE SCALE GENOMIC DNA]</scope>
</reference>
<dbReference type="EMBL" id="CAXHTA020000002">
    <property type="protein sequence ID" value="CAL5219952.1"/>
    <property type="molecule type" value="Genomic_DNA"/>
</dbReference>
<evidence type="ECO:0000313" key="2">
    <source>
        <dbReference type="EMBL" id="CAL5219952.1"/>
    </source>
</evidence>
<keyword evidence="1" id="KW-0812">Transmembrane</keyword>
<evidence type="ECO:0000256" key="1">
    <source>
        <dbReference type="SAM" id="Phobius"/>
    </source>
</evidence>
<sequence>MLEADGALTTVLLTFFGIPVSFLLSLLSLYQFKRAYVLISLLSQKRLKNSYWRAVRPYLKNIVSGIEAAFGPAQDYKPTADQVIMVALTIVIIVAAERVITALNSSSGVSKRTQRRPA</sequence>
<accession>A0ABP1FPG9</accession>
<evidence type="ECO:0000313" key="3">
    <source>
        <dbReference type="Proteomes" id="UP001497392"/>
    </source>
</evidence>
<protein>
    <submittedName>
        <fullName evidence="2">G1884 protein</fullName>
    </submittedName>
</protein>
<name>A0ABP1FPG9_9CHLO</name>
<organism evidence="2 3">
    <name type="scientific">Coccomyxa viridis</name>
    <dbReference type="NCBI Taxonomy" id="1274662"/>
    <lineage>
        <taxon>Eukaryota</taxon>
        <taxon>Viridiplantae</taxon>
        <taxon>Chlorophyta</taxon>
        <taxon>core chlorophytes</taxon>
        <taxon>Trebouxiophyceae</taxon>
        <taxon>Trebouxiophyceae incertae sedis</taxon>
        <taxon>Coccomyxaceae</taxon>
        <taxon>Coccomyxa</taxon>
    </lineage>
</organism>
<comment type="caution">
    <text evidence="2">The sequence shown here is derived from an EMBL/GenBank/DDBJ whole genome shotgun (WGS) entry which is preliminary data.</text>
</comment>
<feature type="transmembrane region" description="Helical" evidence="1">
    <location>
        <begin position="6"/>
        <end position="30"/>
    </location>
</feature>
<proteinExistence type="predicted"/>
<dbReference type="Proteomes" id="UP001497392">
    <property type="component" value="Unassembled WGS sequence"/>
</dbReference>
<keyword evidence="1" id="KW-1133">Transmembrane helix</keyword>
<gene>
    <name evidence="2" type="primary">g1884</name>
    <name evidence="2" type="ORF">VP750_LOCUS1611</name>
</gene>